<sequence length="910" mass="102207">MRTSLDAEITDEELTALSKEMIVWLEESLQKKNQPMQNWYSLFRAADADGSGFITFDELQTVVRNTLHKDSSVLSDSKLLQLWCSLDADNSNQVVPEEFGKFLRRSGGFIKAKGPDNLNKRSIELGGAQTAGLGRALESTPTAELRAKLEAPLGEDELTELSQKLCEWLAESLRAQSKSIHSWYNLFNDADLDGDGVITLDEFQNVVRLRLKKGSSELSDDKLHALWCHLDADDSNEILPQEMSKFLKRNLQKSRGQENLNKRSIELGGAQTAGLGRALESTPTAEMRANLEAELTEEELNDLSRKMCRWMEELLAQKNQSVHSWYNLFSEADEDASGFITYDEFEDVLRRRLKKGPSAVSEDTLIALWCAIDADDSNQVYPQEFGAFLRRGASDFKSKAPANLNKRTIELGGAQTAGLGRALESTPTAEMRAKLEAPLTEDQMLGWAKQFCKWLEMSLYKKNLSVHTWFNLFSEIDEDGSGFVTFDEFEDVVRHRLGQSVKKVPDETVRAIWCALDTDDSNQIMPQEMGKWLKQGADEVTSKAPKNLNKRNIELGGAQTAGLGRALESTPTAEMRAKLEAPLTEAELDDLSKKVTSWLEELMYKKNMATHSWFNLFKEADEDGSGFITFDELEDILRRKAKKGPSFLSDEKLRALWCALDSDDSNQIMPQEMGKFLKRAGGESIKMGKGPSNLNKKKIELGGSADLAKGRALECTQTAVLRASLKAELSPEELIELQKTLNLKLTESLHKKSIEVTSAYQLFREIDKDGSGFITWDEFKDVLRRKLEIGQSALSDEALTGLWCALDLDDSNQVTPDEMAMFLKYGKVERAKKPDFKTRKSSLEGPALPTAVMRADLAIELTQEQIKDLSSKLTGWLEEHLHKQSKSIHSWFNLFKEADKDGMAHAPVFE</sequence>
<feature type="domain" description="EF-hand" evidence="3">
    <location>
        <begin position="464"/>
        <end position="499"/>
    </location>
</feature>
<dbReference type="EMBL" id="JWZX01001840">
    <property type="protein sequence ID" value="KOO32148.1"/>
    <property type="molecule type" value="Genomic_DNA"/>
</dbReference>
<evidence type="ECO:0000256" key="2">
    <source>
        <dbReference type="ARBA" id="ARBA00022837"/>
    </source>
</evidence>
<evidence type="ECO:0000313" key="5">
    <source>
        <dbReference type="Proteomes" id="UP000037460"/>
    </source>
</evidence>
<evidence type="ECO:0000313" key="4">
    <source>
        <dbReference type="EMBL" id="KOO32148.1"/>
    </source>
</evidence>
<feature type="domain" description="EF-hand" evidence="3">
    <location>
        <begin position="794"/>
        <end position="829"/>
    </location>
</feature>
<dbReference type="SUPFAM" id="SSF47473">
    <property type="entry name" value="EF-hand"/>
    <property type="match status" value="3"/>
</dbReference>
<feature type="domain" description="EF-hand" evidence="3">
    <location>
        <begin position="608"/>
        <end position="643"/>
    </location>
</feature>
<dbReference type="Pfam" id="PF13499">
    <property type="entry name" value="EF-hand_7"/>
    <property type="match status" value="1"/>
</dbReference>
<gene>
    <name evidence="4" type="ORF">Ctob_015261</name>
</gene>
<dbReference type="CDD" id="cd00051">
    <property type="entry name" value="EFh"/>
    <property type="match status" value="1"/>
</dbReference>
<feature type="domain" description="EF-hand" evidence="3">
    <location>
        <begin position="320"/>
        <end position="355"/>
    </location>
</feature>
<dbReference type="PROSITE" id="PS00018">
    <property type="entry name" value="EF_HAND_1"/>
    <property type="match status" value="7"/>
</dbReference>
<dbReference type="Pfam" id="PF13202">
    <property type="entry name" value="EF-hand_5"/>
    <property type="match status" value="4"/>
</dbReference>
<feature type="domain" description="EF-hand" evidence="3">
    <location>
        <begin position="34"/>
        <end position="69"/>
    </location>
</feature>
<reference evidence="5" key="1">
    <citation type="journal article" date="2015" name="PLoS Genet.">
        <title>Genome Sequence and Transcriptome Analyses of Chrysochromulina tobin: Metabolic Tools for Enhanced Algal Fitness in the Prominent Order Prymnesiales (Haptophyceae).</title>
        <authorList>
            <person name="Hovde B.T."/>
            <person name="Deodato C.R."/>
            <person name="Hunsperger H.M."/>
            <person name="Ryken S.A."/>
            <person name="Yost W."/>
            <person name="Jha R.K."/>
            <person name="Patterson J."/>
            <person name="Monnat R.J. Jr."/>
            <person name="Barlow S.B."/>
            <person name="Starkenburg S.R."/>
            <person name="Cattolico R.A."/>
        </authorList>
    </citation>
    <scope>NUCLEOTIDE SEQUENCE</scope>
    <source>
        <strain evidence="5">CCMP291</strain>
    </source>
</reference>
<dbReference type="InterPro" id="IPR002048">
    <property type="entry name" value="EF_hand_dom"/>
</dbReference>
<dbReference type="PANTHER" id="PTHR23050">
    <property type="entry name" value="CALCIUM BINDING PROTEIN"/>
    <property type="match status" value="1"/>
</dbReference>
<evidence type="ECO:0000256" key="1">
    <source>
        <dbReference type="ARBA" id="ARBA00022737"/>
    </source>
</evidence>
<dbReference type="Proteomes" id="UP000037460">
    <property type="component" value="Unassembled WGS sequence"/>
</dbReference>
<dbReference type="Pfam" id="PF13833">
    <property type="entry name" value="EF-hand_8"/>
    <property type="match status" value="1"/>
</dbReference>
<proteinExistence type="predicted"/>
<feature type="domain" description="EF-hand" evidence="3">
    <location>
        <begin position="754"/>
        <end position="789"/>
    </location>
</feature>
<name>A0A0M0K179_9EUKA</name>
<feature type="domain" description="EF-hand" evidence="3">
    <location>
        <begin position="178"/>
        <end position="213"/>
    </location>
</feature>
<dbReference type="InterPro" id="IPR050145">
    <property type="entry name" value="Centrin_CML-like"/>
</dbReference>
<organism evidence="4 5">
    <name type="scientific">Chrysochromulina tobinii</name>
    <dbReference type="NCBI Taxonomy" id="1460289"/>
    <lineage>
        <taxon>Eukaryota</taxon>
        <taxon>Haptista</taxon>
        <taxon>Haptophyta</taxon>
        <taxon>Prymnesiophyceae</taxon>
        <taxon>Prymnesiales</taxon>
        <taxon>Chrysochromulinaceae</taxon>
        <taxon>Chrysochromulina</taxon>
    </lineage>
</organism>
<feature type="domain" description="EF-hand" evidence="3">
    <location>
        <begin position="218"/>
        <end position="253"/>
    </location>
</feature>
<dbReference type="AlphaFoldDB" id="A0A0M0K179"/>
<dbReference type="OrthoDB" id="432759at2759"/>
<feature type="domain" description="EF-hand" evidence="3">
    <location>
        <begin position="74"/>
        <end position="109"/>
    </location>
</feature>
<dbReference type="SMART" id="SM00054">
    <property type="entry name" value="EFh"/>
    <property type="match status" value="12"/>
</dbReference>
<accession>A0A0M0K179</accession>
<keyword evidence="2" id="KW-0106">Calcium</keyword>
<dbReference type="GO" id="GO:0005509">
    <property type="term" value="F:calcium ion binding"/>
    <property type="evidence" value="ECO:0007669"/>
    <property type="project" value="InterPro"/>
</dbReference>
<evidence type="ECO:0000259" key="3">
    <source>
        <dbReference type="PROSITE" id="PS50222"/>
    </source>
</evidence>
<dbReference type="InterPro" id="IPR011992">
    <property type="entry name" value="EF-hand-dom_pair"/>
</dbReference>
<dbReference type="Gene3D" id="1.10.238.10">
    <property type="entry name" value="EF-hand"/>
    <property type="match status" value="6"/>
</dbReference>
<feature type="domain" description="EF-hand" evidence="3">
    <location>
        <begin position="648"/>
        <end position="683"/>
    </location>
</feature>
<dbReference type="PROSITE" id="PS50222">
    <property type="entry name" value="EF_HAND_2"/>
    <property type="match status" value="11"/>
</dbReference>
<comment type="caution">
    <text evidence="4">The sequence shown here is derived from an EMBL/GenBank/DDBJ whole genome shotgun (WGS) entry which is preliminary data.</text>
</comment>
<dbReference type="InterPro" id="IPR018247">
    <property type="entry name" value="EF_Hand_1_Ca_BS"/>
</dbReference>
<keyword evidence="1" id="KW-0677">Repeat</keyword>
<keyword evidence="5" id="KW-1185">Reference proteome</keyword>
<feature type="domain" description="EF-hand" evidence="3">
    <location>
        <begin position="504"/>
        <end position="539"/>
    </location>
</feature>
<protein>
    <recommendedName>
        <fullName evidence="3">EF-hand domain-containing protein</fullName>
    </recommendedName>
</protein>